<proteinExistence type="predicted"/>
<evidence type="ECO:0000256" key="1">
    <source>
        <dbReference type="ARBA" id="ARBA00023002"/>
    </source>
</evidence>
<dbReference type="SUPFAM" id="SSF53720">
    <property type="entry name" value="ALDH-like"/>
    <property type="match status" value="1"/>
</dbReference>
<evidence type="ECO:0000259" key="2">
    <source>
        <dbReference type="Pfam" id="PF00171"/>
    </source>
</evidence>
<dbReference type="InterPro" id="IPR015590">
    <property type="entry name" value="Aldehyde_DH_dom"/>
</dbReference>
<dbReference type="Proteomes" id="UP000199155">
    <property type="component" value="Unassembled WGS sequence"/>
</dbReference>
<dbReference type="InterPro" id="IPR016161">
    <property type="entry name" value="Ald_DH/histidinol_DH"/>
</dbReference>
<dbReference type="Gene3D" id="3.40.605.10">
    <property type="entry name" value="Aldehyde Dehydrogenase, Chain A, domain 1"/>
    <property type="match status" value="1"/>
</dbReference>
<name>A0A1G9H1Q7_9ACTN</name>
<dbReference type="AlphaFoldDB" id="A0A1G9H1Q7"/>
<dbReference type="InterPro" id="IPR016162">
    <property type="entry name" value="Ald_DH_N"/>
</dbReference>
<evidence type="ECO:0000313" key="4">
    <source>
        <dbReference type="Proteomes" id="UP000199155"/>
    </source>
</evidence>
<evidence type="ECO:0000313" key="3">
    <source>
        <dbReference type="EMBL" id="SDL06908.1"/>
    </source>
</evidence>
<dbReference type="Gene3D" id="3.40.309.10">
    <property type="entry name" value="Aldehyde Dehydrogenase, Chain A, domain 2"/>
    <property type="match status" value="1"/>
</dbReference>
<dbReference type="EMBL" id="FNFF01000017">
    <property type="protein sequence ID" value="SDL06908.1"/>
    <property type="molecule type" value="Genomic_DNA"/>
</dbReference>
<dbReference type="RefSeq" id="WP_093616155.1">
    <property type="nucleotide sequence ID" value="NZ_FNFF01000017.1"/>
</dbReference>
<dbReference type="Pfam" id="PF00171">
    <property type="entry name" value="Aldedh"/>
    <property type="match status" value="1"/>
</dbReference>
<dbReference type="InterPro" id="IPR016163">
    <property type="entry name" value="Ald_DH_C"/>
</dbReference>
<sequence length="592" mass="63022">MSTTPAPTPAPALDTAPLDRAVAALQSRAAAWTATPLAERIALLERMLPRIAAGAPAMVEAAATAKGYGADSPWAAEDWTTAPWALTQTVTAYLHVLRRIRSGRTPVPAEAVRTRGGRTVVGVFPATGTDRLLLNGFTAEVWTRPGTTPEQVMARAAGEYRGRPGEPAVALVLGAGNVPAITPLDILHKLYAEGQVVLAKMNPVNAYLRPHFEAVFSEYVERGWVRFVDGGAAQGAYLTAHDGVDTLHITGSGRTHDAIVWGTDAAAEERRQADTPLNGKPFTSELGGVSPCIVTPGPWSAADFRFQAEHIVTSKLNNSGHNCVATQILVVPRDWDGTDRLLAEIRRLLRSLPPRADYYPGAADRIAAATGTARGAETYDACGDAGPCRVLVPDVAADSDDPMLDLEVFASALGVVRLPGGATDPADPVQPVDPAGFLTAAVEFVNERLPGTLGATLLVHPRTERSHRAAVDAAVEDLRYGTLGVNCWSAFGFLLGYTPWGAFPGHTRQDIGSGVGFVHNAFLLEDVEKTVLRAPFAPAPRGLFTGSPSLSPRPPYYVTNRTGRTTMRRLTAYTADRKAWRLPGMFVSALRG</sequence>
<keyword evidence="4" id="KW-1185">Reference proteome</keyword>
<organism evidence="3 4">
    <name type="scientific">Streptomyces indicus</name>
    <dbReference type="NCBI Taxonomy" id="417292"/>
    <lineage>
        <taxon>Bacteria</taxon>
        <taxon>Bacillati</taxon>
        <taxon>Actinomycetota</taxon>
        <taxon>Actinomycetes</taxon>
        <taxon>Kitasatosporales</taxon>
        <taxon>Streptomycetaceae</taxon>
        <taxon>Streptomyces</taxon>
    </lineage>
</organism>
<dbReference type="PANTHER" id="PTHR11699">
    <property type="entry name" value="ALDEHYDE DEHYDROGENASE-RELATED"/>
    <property type="match status" value="1"/>
</dbReference>
<reference evidence="3 4" key="1">
    <citation type="submission" date="2016-10" db="EMBL/GenBank/DDBJ databases">
        <authorList>
            <person name="de Groot N.N."/>
        </authorList>
    </citation>
    <scope>NUCLEOTIDE SEQUENCE [LARGE SCALE GENOMIC DNA]</scope>
    <source>
        <strain evidence="3 4">CGMCC 4.5727</strain>
    </source>
</reference>
<gene>
    <name evidence="3" type="ORF">SAMN05421806_117152</name>
</gene>
<accession>A0A1G9H1Q7</accession>
<dbReference type="STRING" id="417292.SAMN05421806_117152"/>
<dbReference type="OrthoDB" id="136308at2"/>
<protein>
    <submittedName>
        <fullName evidence="3">Acyl-CoA reductase</fullName>
    </submittedName>
</protein>
<dbReference type="GO" id="GO:0016620">
    <property type="term" value="F:oxidoreductase activity, acting on the aldehyde or oxo group of donors, NAD or NADP as acceptor"/>
    <property type="evidence" value="ECO:0007669"/>
    <property type="project" value="InterPro"/>
</dbReference>
<keyword evidence="1" id="KW-0560">Oxidoreductase</keyword>
<feature type="domain" description="Aldehyde dehydrogenase" evidence="2">
    <location>
        <begin position="171"/>
        <end position="335"/>
    </location>
</feature>